<dbReference type="EMBL" id="JBDJPC010000002">
    <property type="protein sequence ID" value="KAL1514251.1"/>
    <property type="molecule type" value="Genomic_DNA"/>
</dbReference>
<evidence type="ECO:0000313" key="3">
    <source>
        <dbReference type="Proteomes" id="UP001566132"/>
    </source>
</evidence>
<proteinExistence type="predicted"/>
<comment type="caution">
    <text evidence="2">The sequence shown here is derived from an EMBL/GenBank/DDBJ whole genome shotgun (WGS) entry which is preliminary data.</text>
</comment>
<dbReference type="PANTHER" id="PTHR20997">
    <property type="entry name" value="EG:BACR42I17.2 PROTEIN-RELATED"/>
    <property type="match status" value="1"/>
</dbReference>
<accession>A0ABD1F9J6</accession>
<dbReference type="AlphaFoldDB" id="A0ABD1F9J6"/>
<reference evidence="2 3" key="1">
    <citation type="submission" date="2024-05" db="EMBL/GenBank/DDBJ databases">
        <title>Genetic variation in Jamaican populations of the coffee berry borer (Hypothenemus hampei).</title>
        <authorList>
            <person name="Errbii M."/>
            <person name="Myrie A."/>
        </authorList>
    </citation>
    <scope>NUCLEOTIDE SEQUENCE [LARGE SCALE GENOMIC DNA]</scope>
    <source>
        <strain evidence="2">JA-Hopewell-2020-01-JO</strain>
        <tissue evidence="2">Whole body</tissue>
    </source>
</reference>
<dbReference type="Proteomes" id="UP001566132">
    <property type="component" value="Unassembled WGS sequence"/>
</dbReference>
<dbReference type="InterPro" id="IPR009832">
    <property type="entry name" value="DUF1397"/>
</dbReference>
<protein>
    <submittedName>
        <fullName evidence="2">Uncharacterized protein</fullName>
    </submittedName>
</protein>
<keyword evidence="1" id="KW-0732">Signal</keyword>
<dbReference type="PANTHER" id="PTHR20997:SF2">
    <property type="entry name" value="EG:BACR42I17.2 PROTEIN-RELATED"/>
    <property type="match status" value="1"/>
</dbReference>
<organism evidence="2 3">
    <name type="scientific">Hypothenemus hampei</name>
    <name type="common">Coffee berry borer</name>
    <dbReference type="NCBI Taxonomy" id="57062"/>
    <lineage>
        <taxon>Eukaryota</taxon>
        <taxon>Metazoa</taxon>
        <taxon>Ecdysozoa</taxon>
        <taxon>Arthropoda</taxon>
        <taxon>Hexapoda</taxon>
        <taxon>Insecta</taxon>
        <taxon>Pterygota</taxon>
        <taxon>Neoptera</taxon>
        <taxon>Endopterygota</taxon>
        <taxon>Coleoptera</taxon>
        <taxon>Polyphaga</taxon>
        <taxon>Cucujiformia</taxon>
        <taxon>Curculionidae</taxon>
        <taxon>Scolytinae</taxon>
        <taxon>Hypothenemus</taxon>
    </lineage>
</organism>
<evidence type="ECO:0000256" key="1">
    <source>
        <dbReference type="SAM" id="SignalP"/>
    </source>
</evidence>
<dbReference type="Pfam" id="PF07165">
    <property type="entry name" value="DUF1397"/>
    <property type="match status" value="1"/>
</dbReference>
<keyword evidence="3" id="KW-1185">Reference proteome</keyword>
<gene>
    <name evidence="2" type="ORF">ABEB36_003538</name>
</gene>
<evidence type="ECO:0000313" key="2">
    <source>
        <dbReference type="EMBL" id="KAL1514251.1"/>
    </source>
</evidence>
<feature type="signal peptide" evidence="1">
    <location>
        <begin position="1"/>
        <end position="21"/>
    </location>
</feature>
<feature type="chain" id="PRO_5044763191" evidence="1">
    <location>
        <begin position="22"/>
        <end position="241"/>
    </location>
</feature>
<sequence length="241" mass="28028">MGFQKLFVYLQFFMVFQLVLCQNDSELPQLQSIFQQKCLKNTGKTESYDKLSTDVSNLYRDFQNAIEYLQNDNKLFCNNQRKLLIETAHKVKSDLKTCLPDSEKFLAKFFLHSFEELLHFLCHKNGIYSARFFSNEGQQCRQALEKSQANDVDNCLNRIFAPTKGYITQTELCDDIIVAKKCFSRLLDTFCPSANNFKNLNDIFFNYISNPCSNAFSLLSTNKYLLLLVIMFIHILKSSIL</sequence>
<name>A0ABD1F9J6_HYPHA</name>